<dbReference type="SUPFAM" id="SSF47413">
    <property type="entry name" value="lambda repressor-like DNA-binding domains"/>
    <property type="match status" value="1"/>
</dbReference>
<keyword evidence="1" id="KW-0812">Transmembrane</keyword>
<dbReference type="PROSITE" id="PS50943">
    <property type="entry name" value="HTH_CROC1"/>
    <property type="match status" value="1"/>
</dbReference>
<dbReference type="InterPro" id="IPR001387">
    <property type="entry name" value="Cro/C1-type_HTH"/>
</dbReference>
<feature type="transmembrane region" description="Helical" evidence="1">
    <location>
        <begin position="141"/>
        <end position="163"/>
    </location>
</feature>
<organism evidence="4 6">
    <name type="scientific">Pseudoalteromonas citrea</name>
    <dbReference type="NCBI Taxonomy" id="43655"/>
    <lineage>
        <taxon>Bacteria</taxon>
        <taxon>Pseudomonadati</taxon>
        <taxon>Pseudomonadota</taxon>
        <taxon>Gammaproteobacteria</taxon>
        <taxon>Alteromonadales</taxon>
        <taxon>Pseudoalteromonadaceae</taxon>
        <taxon>Pseudoalteromonas</taxon>
    </lineage>
</organism>
<evidence type="ECO:0000313" key="5">
    <source>
        <dbReference type="Proteomes" id="UP000305730"/>
    </source>
</evidence>
<dbReference type="OrthoDB" id="6311496at2"/>
<dbReference type="Proteomes" id="UP000305730">
    <property type="component" value="Unassembled WGS sequence"/>
</dbReference>
<dbReference type="Pfam" id="PF01381">
    <property type="entry name" value="HTH_3"/>
    <property type="match status" value="1"/>
</dbReference>
<evidence type="ECO:0000259" key="2">
    <source>
        <dbReference type="PROSITE" id="PS50943"/>
    </source>
</evidence>
<feature type="transmembrane region" description="Helical" evidence="1">
    <location>
        <begin position="72"/>
        <end position="103"/>
    </location>
</feature>
<gene>
    <name evidence="4" type="ORF">CWB96_17835</name>
    <name evidence="3" type="ORF">CWB97_12185</name>
</gene>
<dbReference type="GO" id="GO:0003677">
    <property type="term" value="F:DNA binding"/>
    <property type="evidence" value="ECO:0007669"/>
    <property type="project" value="InterPro"/>
</dbReference>
<dbReference type="InterPro" id="IPR010982">
    <property type="entry name" value="Lambda_DNA-bd_dom_sf"/>
</dbReference>
<evidence type="ECO:0000313" key="6">
    <source>
        <dbReference type="Proteomes" id="UP000307706"/>
    </source>
</evidence>
<reference evidence="6" key="2">
    <citation type="submission" date="2019-06" db="EMBL/GenBank/DDBJ databases">
        <title>Co-occurence of chitin degradation, pigmentation and bioactivity in marine Pseudoalteromonas.</title>
        <authorList>
            <person name="Sonnenschein E.C."/>
            <person name="Bech P.K."/>
        </authorList>
    </citation>
    <scope>NUCLEOTIDE SEQUENCE [LARGE SCALE GENOMIC DNA]</scope>
    <source>
        <strain evidence="6">S2231</strain>
    </source>
</reference>
<feature type="transmembrane region" description="Helical" evidence="1">
    <location>
        <begin position="115"/>
        <end position="135"/>
    </location>
</feature>
<keyword evidence="1" id="KW-1133">Transmembrane helix</keyword>
<dbReference type="Proteomes" id="UP000307706">
    <property type="component" value="Unassembled WGS sequence"/>
</dbReference>
<feature type="domain" description="HTH cro/C1-type" evidence="2">
    <location>
        <begin position="7"/>
        <end position="61"/>
    </location>
</feature>
<keyword evidence="5" id="KW-1185">Reference proteome</keyword>
<dbReference type="RefSeq" id="WP_138597227.1">
    <property type="nucleotide sequence ID" value="NZ_PNCK01000041.1"/>
</dbReference>
<feature type="transmembrane region" description="Helical" evidence="1">
    <location>
        <begin position="226"/>
        <end position="244"/>
    </location>
</feature>
<evidence type="ECO:0000313" key="3">
    <source>
        <dbReference type="EMBL" id="TMP42277.1"/>
    </source>
</evidence>
<dbReference type="AlphaFoldDB" id="A0A5S3XKB7"/>
<dbReference type="EMBL" id="PNCK01000041">
    <property type="protein sequence ID" value="TMP42277.1"/>
    <property type="molecule type" value="Genomic_DNA"/>
</dbReference>
<reference evidence="4" key="3">
    <citation type="submission" date="2019-09" db="EMBL/GenBank/DDBJ databases">
        <title>Co-occurence of chitin degradation, pigmentation and bioactivity in marine Pseudoalteromonas.</title>
        <authorList>
            <person name="Sonnenschein E.C."/>
            <person name="Bech P.K."/>
        </authorList>
    </citation>
    <scope>NUCLEOTIDE SEQUENCE</scope>
    <source>
        <strain evidence="4">S2231</strain>
        <strain evidence="3 5">S2233</strain>
    </source>
</reference>
<comment type="caution">
    <text evidence="4">The sequence shown here is derived from an EMBL/GenBank/DDBJ whole genome shotgun (WGS) entry which is preliminary data.</text>
</comment>
<proteinExistence type="predicted"/>
<reference evidence="5 6" key="1">
    <citation type="submission" date="2017-12" db="EMBL/GenBank/DDBJ databases">
        <authorList>
            <person name="Paulsen S."/>
            <person name="Gram L.K."/>
        </authorList>
    </citation>
    <scope>NUCLEOTIDE SEQUENCE [LARGE SCALE GENOMIC DNA]</scope>
    <source>
        <strain evidence="4 6">S2231</strain>
        <strain evidence="3 5">S2233</strain>
    </source>
</reference>
<protein>
    <recommendedName>
        <fullName evidence="2">HTH cro/C1-type domain-containing protein</fullName>
    </recommendedName>
</protein>
<keyword evidence="1" id="KW-0472">Membrane</keyword>
<feature type="transmembrane region" description="Helical" evidence="1">
    <location>
        <begin position="183"/>
        <end position="206"/>
    </location>
</feature>
<sequence>MLDGSDLKSVRKNAGISQTDMAKKLDCDRRTIINYEQGVCEPKTSQLFSWLSACNIDLKPLASQLQHFKESIFVLFALPMISAATSSNIYSFIVLLCIMYAVVRKNINIAQISTLLFVIYNFEYRIITLLKTILVEHNYSAISIATIHYSFQILMATFSLVIFSKRIKISKYILNKMKVSPTIADQVLPWIYIYLLTLAIISAIEYGLNYKLNFKHLAFVYDYYEQLNYVAMLSIICLLFTMIVRHEKELKNGNSQC</sequence>
<evidence type="ECO:0000256" key="1">
    <source>
        <dbReference type="SAM" id="Phobius"/>
    </source>
</evidence>
<dbReference type="Gene3D" id="1.10.260.40">
    <property type="entry name" value="lambda repressor-like DNA-binding domains"/>
    <property type="match status" value="1"/>
</dbReference>
<dbReference type="EMBL" id="PNCL01000105">
    <property type="protein sequence ID" value="TMP55151.1"/>
    <property type="molecule type" value="Genomic_DNA"/>
</dbReference>
<dbReference type="CDD" id="cd00093">
    <property type="entry name" value="HTH_XRE"/>
    <property type="match status" value="1"/>
</dbReference>
<evidence type="ECO:0000313" key="4">
    <source>
        <dbReference type="EMBL" id="TMP55151.1"/>
    </source>
</evidence>
<dbReference type="SMART" id="SM00530">
    <property type="entry name" value="HTH_XRE"/>
    <property type="match status" value="1"/>
</dbReference>
<accession>A0A5S3XKB7</accession>
<name>A0A5S3XKB7_9GAMM</name>